<proteinExistence type="predicted"/>
<dbReference type="AlphaFoldDB" id="K5B7F1"/>
<reference evidence="1 2" key="1">
    <citation type="journal article" date="2012" name="J. Bacteriol.">
        <title>Genome sequence of Mycobacterium hassiacum DSM 44199, a rare source of heat-stable mycobacterial proteins.</title>
        <authorList>
            <person name="Tiago I."/>
            <person name="Maranha A."/>
            <person name="Mendes V."/>
            <person name="Alarico S."/>
            <person name="Moynihan P.J."/>
            <person name="Clarke A.J."/>
            <person name="Macedo-Ribeiro S."/>
            <person name="Pereira P.J."/>
            <person name="Empadinhas N."/>
        </authorList>
    </citation>
    <scope>NUCLEOTIDE SEQUENCE [LARGE SCALE GENOMIC DNA]</scope>
    <source>
        <strain evidence="2">DSM 44199 / CIP 105218 / JCM 12690 / 3849</strain>
    </source>
</reference>
<name>K5B7F1_MYCHD</name>
<organism evidence="1 2">
    <name type="scientific">Mycolicibacterium hassiacum (strain DSM 44199 / CIP 105218 / JCM 12690 / 3849)</name>
    <name type="common">Mycobacterium hassiacum</name>
    <dbReference type="NCBI Taxonomy" id="1122247"/>
    <lineage>
        <taxon>Bacteria</taxon>
        <taxon>Bacillati</taxon>
        <taxon>Actinomycetota</taxon>
        <taxon>Actinomycetes</taxon>
        <taxon>Mycobacteriales</taxon>
        <taxon>Mycobacteriaceae</taxon>
        <taxon>Mycolicibacterium</taxon>
    </lineage>
</organism>
<dbReference type="RefSeq" id="WP_005631114.1">
    <property type="nucleotide sequence ID" value="NZ_AMRA01000112.1"/>
</dbReference>
<comment type="caution">
    <text evidence="1">The sequence shown here is derived from an EMBL/GenBank/DDBJ whole genome shotgun (WGS) entry which is preliminary data.</text>
</comment>
<dbReference type="STRING" id="1122247.GCA_000379865_01297"/>
<gene>
    <name evidence="1" type="ORF">C731_4153</name>
</gene>
<sequence length="133" mass="13441">MVEPVLDAVMGLLNGITIGGGGGGWFAPDVQVPAWGGWGDIEPIRGTLTAGGPADVVPTPLNLLSASGPSADPSAAGHGLNAPGSYDFGLSFDTGRIEQHTPNWVWLVSLLAGLGGGWGILVATRRRASTNNA</sequence>
<dbReference type="EMBL" id="AMRA01000112">
    <property type="protein sequence ID" value="EKF21838.1"/>
    <property type="molecule type" value="Genomic_DNA"/>
</dbReference>
<evidence type="ECO:0000313" key="2">
    <source>
        <dbReference type="Proteomes" id="UP000006265"/>
    </source>
</evidence>
<accession>K5B7F1</accession>
<dbReference type="PATRIC" id="fig|1122247.3.peg.3983"/>
<evidence type="ECO:0000313" key="1">
    <source>
        <dbReference type="EMBL" id="EKF21838.1"/>
    </source>
</evidence>
<protein>
    <submittedName>
        <fullName evidence="1">Uncharacterized protein</fullName>
    </submittedName>
</protein>
<dbReference type="Proteomes" id="UP000006265">
    <property type="component" value="Unassembled WGS sequence"/>
</dbReference>
<keyword evidence="2" id="KW-1185">Reference proteome</keyword>